<dbReference type="InterPro" id="IPR029787">
    <property type="entry name" value="Nucleotide_cyclase"/>
</dbReference>
<feature type="domain" description="GGDEF" evidence="3">
    <location>
        <begin position="679"/>
        <end position="812"/>
    </location>
</feature>
<sequence length="841" mass="89942">MRLSDDPRLTTLTRLGQRLPGIGNAEAAALEVVRAMAPLGLAAAVATIHADVAVIVAINVPSKLGLRLPASLATRLVGMRIPFEGVDAFRHPVHLRSAYHGPAGAVATLRSLNSASDLTQFLPSPGDEGAVISVPVMSRDRVSAVVAAWGPGVSDEMVPTIEAAAAMLAAAWAPDRQPDVERFPTLTPARPNARLRRVLDSLLMDNSIAAAVQPIIRLHDRSVIGYEALARFPPRAQVRTPDELFASASSLNMQNRVDLACLRAALAEAPKLGEADLFVNVLIGTLLDRAGMAALNDAVREAGVDPRSVVLEFSEREPVTDLARLQRIAAEVRAGGFRIAVDDAGAGHASMRVIAELRPEFIKVDRSLIHAVDSDRARRALVVALLSFSGHIGARLIAEGIETEAEREMLSTLGVMFGQGWLPGMPVLTAALDGHDRVEVVDAAWFARQHVSRTREILQPDAAGPGDAPSLRAAAPPSLRGRGLPRALSAAALALQNEHDPVRIVGVMAELMLGVVPVSEMAIFAADYETHRMVPMYATGTDRDELLADSFSLDAGLTGWAFARGRPENVPDTSKHPLARQVPGTPVVDESLLLIPLVAGEHKLGIINCWRLGLGQFSDREVEAASLFAHIAAAAWRNAQLYSELLSAAMTDPLTRLYNSRWLRDTGERDLLRAAREGKPLSLLLIDLDHFKRVNDGGGHAAGDLVLQRVAARLRSTVRGMDAVVRLGGEEFVALLQDCDADGAAVVAEAVRVAVRDIALPEGCGLPRLTASIGIAAYPEHAGDLEPLIAAADRAMYVAKQGGRDRITRAAAPADTSTIVNLRKRRRRRPAATRPVVLRVE</sequence>
<evidence type="ECO:0008006" key="6">
    <source>
        <dbReference type="Google" id="ProtNLM"/>
    </source>
</evidence>
<comment type="caution">
    <text evidence="4">The sequence shown here is derived from an EMBL/GenBank/DDBJ whole genome shotgun (WGS) entry which is preliminary data.</text>
</comment>
<dbReference type="SUPFAM" id="SSF55073">
    <property type="entry name" value="Nucleotide cyclase"/>
    <property type="match status" value="1"/>
</dbReference>
<name>A0A2W5Z0C9_9BACT</name>
<dbReference type="InterPro" id="IPR035919">
    <property type="entry name" value="EAL_sf"/>
</dbReference>
<evidence type="ECO:0000259" key="3">
    <source>
        <dbReference type="PROSITE" id="PS50887"/>
    </source>
</evidence>
<dbReference type="AlphaFoldDB" id="A0A2W5Z0C9"/>
<dbReference type="CDD" id="cd01948">
    <property type="entry name" value="EAL"/>
    <property type="match status" value="1"/>
</dbReference>
<reference evidence="4 5" key="1">
    <citation type="journal article" date="2017" name="Nature">
        <title>Atmospheric trace gases support primary production in Antarctic desert surface soil.</title>
        <authorList>
            <person name="Ji M."/>
            <person name="Greening C."/>
            <person name="Vanwonterghem I."/>
            <person name="Carere C.R."/>
            <person name="Bay S.K."/>
            <person name="Steen J.A."/>
            <person name="Montgomery K."/>
            <person name="Lines T."/>
            <person name="Beardall J."/>
            <person name="van Dorst J."/>
            <person name="Snape I."/>
            <person name="Stott M.B."/>
            <person name="Hugenholtz P."/>
            <person name="Ferrari B.C."/>
        </authorList>
    </citation>
    <scope>NUCLEOTIDE SEQUENCE [LARGE SCALE GENOMIC DNA]</scope>
    <source>
        <strain evidence="4">RRmetagenome_bin12</strain>
    </source>
</reference>
<dbReference type="NCBIfam" id="TIGR00254">
    <property type="entry name" value="GGDEF"/>
    <property type="match status" value="1"/>
</dbReference>
<dbReference type="SMART" id="SM00052">
    <property type="entry name" value="EAL"/>
    <property type="match status" value="1"/>
</dbReference>
<dbReference type="Gene3D" id="3.20.20.450">
    <property type="entry name" value="EAL domain"/>
    <property type="match status" value="1"/>
</dbReference>
<dbReference type="Pfam" id="PF13185">
    <property type="entry name" value="GAF_2"/>
    <property type="match status" value="1"/>
</dbReference>
<dbReference type="Gene3D" id="3.30.450.40">
    <property type="match status" value="1"/>
</dbReference>
<organism evidence="4 5">
    <name type="scientific">Candidatus Aeolococcus gillhamiae</name>
    <dbReference type="NCBI Taxonomy" id="3127015"/>
    <lineage>
        <taxon>Bacteria</taxon>
        <taxon>Bacillati</taxon>
        <taxon>Candidatus Dormiibacterota</taxon>
        <taxon>Candidatus Dormibacteria</taxon>
        <taxon>Candidatus Aeolococcales</taxon>
        <taxon>Candidatus Aeolococcaceae</taxon>
        <taxon>Candidatus Aeolococcus</taxon>
    </lineage>
</organism>
<dbReference type="Pfam" id="PF00990">
    <property type="entry name" value="GGDEF"/>
    <property type="match status" value="1"/>
</dbReference>
<protein>
    <recommendedName>
        <fullName evidence="6">Diguanylate cyclase</fullName>
    </recommendedName>
</protein>
<feature type="region of interest" description="Disordered" evidence="1">
    <location>
        <begin position="457"/>
        <end position="479"/>
    </location>
</feature>
<dbReference type="PROSITE" id="PS50883">
    <property type="entry name" value="EAL"/>
    <property type="match status" value="1"/>
</dbReference>
<dbReference type="InterPro" id="IPR050706">
    <property type="entry name" value="Cyclic-di-GMP_PDE-like"/>
</dbReference>
<dbReference type="Proteomes" id="UP000248724">
    <property type="component" value="Unassembled WGS sequence"/>
</dbReference>
<dbReference type="SUPFAM" id="SSF141868">
    <property type="entry name" value="EAL domain-like"/>
    <property type="match status" value="1"/>
</dbReference>
<feature type="domain" description="EAL" evidence="2">
    <location>
        <begin position="192"/>
        <end position="440"/>
    </location>
</feature>
<proteinExistence type="predicted"/>
<dbReference type="SUPFAM" id="SSF55781">
    <property type="entry name" value="GAF domain-like"/>
    <property type="match status" value="1"/>
</dbReference>
<dbReference type="InterPro" id="IPR003018">
    <property type="entry name" value="GAF"/>
</dbReference>
<dbReference type="FunFam" id="3.30.70.270:FF:000001">
    <property type="entry name" value="Diguanylate cyclase domain protein"/>
    <property type="match status" value="1"/>
</dbReference>
<dbReference type="SMART" id="SM00065">
    <property type="entry name" value="GAF"/>
    <property type="match status" value="1"/>
</dbReference>
<dbReference type="InterPro" id="IPR000160">
    <property type="entry name" value="GGDEF_dom"/>
</dbReference>
<dbReference type="InterPro" id="IPR043128">
    <property type="entry name" value="Rev_trsase/Diguanyl_cyclase"/>
</dbReference>
<dbReference type="InterPro" id="IPR001633">
    <property type="entry name" value="EAL_dom"/>
</dbReference>
<accession>A0A2W5Z0C9</accession>
<gene>
    <name evidence="4" type="ORF">DLM65_12445</name>
</gene>
<evidence type="ECO:0000313" key="4">
    <source>
        <dbReference type="EMBL" id="PZR78580.1"/>
    </source>
</evidence>
<evidence type="ECO:0000259" key="2">
    <source>
        <dbReference type="PROSITE" id="PS50883"/>
    </source>
</evidence>
<feature type="compositionally biased region" description="Low complexity" evidence="1">
    <location>
        <begin position="468"/>
        <end position="479"/>
    </location>
</feature>
<dbReference type="PANTHER" id="PTHR33121:SF76">
    <property type="entry name" value="SIGNALING PROTEIN"/>
    <property type="match status" value="1"/>
</dbReference>
<dbReference type="Gene3D" id="3.30.70.270">
    <property type="match status" value="1"/>
</dbReference>
<dbReference type="PANTHER" id="PTHR33121">
    <property type="entry name" value="CYCLIC DI-GMP PHOSPHODIESTERASE PDEF"/>
    <property type="match status" value="1"/>
</dbReference>
<dbReference type="InterPro" id="IPR029016">
    <property type="entry name" value="GAF-like_dom_sf"/>
</dbReference>
<dbReference type="EMBL" id="QHBU01000255">
    <property type="protein sequence ID" value="PZR78580.1"/>
    <property type="molecule type" value="Genomic_DNA"/>
</dbReference>
<dbReference type="Pfam" id="PF00563">
    <property type="entry name" value="EAL"/>
    <property type="match status" value="1"/>
</dbReference>
<dbReference type="SMART" id="SM00267">
    <property type="entry name" value="GGDEF"/>
    <property type="match status" value="1"/>
</dbReference>
<evidence type="ECO:0000256" key="1">
    <source>
        <dbReference type="SAM" id="MobiDB-lite"/>
    </source>
</evidence>
<evidence type="ECO:0000313" key="5">
    <source>
        <dbReference type="Proteomes" id="UP000248724"/>
    </source>
</evidence>
<dbReference type="GO" id="GO:0071111">
    <property type="term" value="F:cyclic-guanylate-specific phosphodiesterase activity"/>
    <property type="evidence" value="ECO:0007669"/>
    <property type="project" value="InterPro"/>
</dbReference>
<dbReference type="CDD" id="cd01949">
    <property type="entry name" value="GGDEF"/>
    <property type="match status" value="1"/>
</dbReference>
<dbReference type="PROSITE" id="PS50887">
    <property type="entry name" value="GGDEF"/>
    <property type="match status" value="1"/>
</dbReference>